<dbReference type="Gene3D" id="1.20.1060.20">
    <property type="match status" value="1"/>
</dbReference>
<dbReference type="PANTHER" id="PTHR18937">
    <property type="entry name" value="STRUCTURAL MAINTENANCE OF CHROMOSOMES SMC FAMILY MEMBER"/>
    <property type="match status" value="1"/>
</dbReference>
<dbReference type="Gene3D" id="3.30.70.1620">
    <property type="match status" value="1"/>
</dbReference>
<keyword evidence="15" id="KW-1185">Reference proteome</keyword>
<dbReference type="Pfam" id="PF06470">
    <property type="entry name" value="SMC_hinge"/>
    <property type="match status" value="1"/>
</dbReference>
<organism evidence="14 15">
    <name type="scientific">Helicostylum pulchrum</name>
    <dbReference type="NCBI Taxonomy" id="562976"/>
    <lineage>
        <taxon>Eukaryota</taxon>
        <taxon>Fungi</taxon>
        <taxon>Fungi incertae sedis</taxon>
        <taxon>Mucoromycota</taxon>
        <taxon>Mucoromycotina</taxon>
        <taxon>Mucoromycetes</taxon>
        <taxon>Mucorales</taxon>
        <taxon>Mucorineae</taxon>
        <taxon>Mucoraceae</taxon>
        <taxon>Helicostylum</taxon>
    </lineage>
</organism>
<comment type="caution">
    <text evidence="14">The sequence shown here is derived from an EMBL/GenBank/DDBJ whole genome shotgun (WGS) entry which is preliminary data.</text>
</comment>
<feature type="coiled-coil region" evidence="11">
    <location>
        <begin position="173"/>
        <end position="200"/>
    </location>
</feature>
<evidence type="ECO:0000313" key="14">
    <source>
        <dbReference type="EMBL" id="GAA5796174.1"/>
    </source>
</evidence>
<keyword evidence="5" id="KW-0132">Cell division</keyword>
<feature type="domain" description="SMC hinge" evidence="13">
    <location>
        <begin position="522"/>
        <end position="638"/>
    </location>
</feature>
<dbReference type="Gene3D" id="3.40.50.300">
    <property type="entry name" value="P-loop containing nucleotide triphosphate hydrolases"/>
    <property type="match status" value="2"/>
</dbReference>
<keyword evidence="9" id="KW-0131">Cell cycle</keyword>
<evidence type="ECO:0000256" key="3">
    <source>
        <dbReference type="ARBA" id="ARBA00005597"/>
    </source>
</evidence>
<dbReference type="Pfam" id="PF02463">
    <property type="entry name" value="SMC_N"/>
    <property type="match status" value="1"/>
</dbReference>
<dbReference type="InterPro" id="IPR028468">
    <property type="entry name" value="Smc1_ABC"/>
</dbReference>
<sequence length="1251" mass="142561">MGKLIRIEVENFKSYKGQQIIGPFHQFTSVIGPNGAGKSNLMDAISFVLGVHSSHLRSQNLKDMIYRSEALKSLDETPTTPGGRSPRRAHVTAVYETSQGVEIRFMRSINHDGKSEYRINDQAVPYSQYNTALEKENILVKAKNFLVFQGDVESVASQNPMDLTKLLEQISGSLEYRDSYDDLKQKMEEALDNSAHAFNRKRGIAAEIKLYEDQKKEAEKFQELIVDRRDCVVQYLLWKLFHIDQKATELNNQTAEKNSSKNDAEYDVASLEQSFKRSREEKALVHREKIKCELHIRKINRELDEQLPTSIGYKEKITHLEKKLRQTENSIERVKRDGQQQEQVVASLDRDIQLLNETERVYNESIPVSALRNGPTLTAAQLMDYERRKQEVSVKAVEEQQQLLQLQRQYKTEKQRLDDKKSKVDQLKESESENMDTLRQLEEEKASLSMDAEQISEQLGHRSSELQQLENERNSVHQREVQLNEKLQETLNKLMEASVSQQESDKDTRFNESVVVMKQIYPNVHGKLSDLCRPIQRKYDTAVATVLSRNMDAIVVEDEQTAFECIQYMREQHIGTATFLPLNSLSVPAINDRYRGLVKGSRLAYDVLKFDRQYESVMQYACGNTLICDNINIAKQICFNLNEPVRSVTLDGAVIHQSGLMTGGQSSVKTTQKWHDSEIQDLVRARDTYLTELNEISKNKRMGSAEDSAKSDCSNLKSQLNTLEEELTTLTRRIQGVQDTLQDIRQKLSEMAGPYEQSKIGLGQLEVTMVKLQQAIAQVEDHVFEDFCAQINVANIREYEALQFGVSDEVTERRAQFATQRSRLETQLNFEKGQLNDLIERLSKLEASVVNDATSKTQLEADLAGMSGKTDSLKLRLETFKADLEKQVQLELEKQTEISEINQALEAKGRDVEAILREYRAAESESNKIQAERVAIFRKCKLEGITLPLKRGTMDDILIEETREIGGGGGDSEFASDSSVSASPAPSSDMDLDAPSQTSIQSTDWEVEVDFDLLGPIQRENDGPVIDREFQEKIKQLGEEIDQMAPNLKAIERLDGTTERLRLAEQEFNIARTDAKKAKEQFTVVKQKRHTIFYDAFSHISEQIDKVYKELTSNQQFPTGGTAYLTATDLDEPYLEGIKYYAMPPMKRFRDMEQLSGGEKSVAALALLFAIHSYKPSPFFVLDEVDAALDNANVSTVAAYIRQHATPEFQFIVISLKHTFYEKAQSLVGIYRDQDLNSSKTMTLMLDQYQN</sequence>
<feature type="coiled-coil region" evidence="11">
    <location>
        <begin position="1047"/>
        <end position="1081"/>
    </location>
</feature>
<keyword evidence="7 11" id="KW-0175">Coiled coil</keyword>
<dbReference type="SUPFAM" id="SSF52540">
    <property type="entry name" value="P-loop containing nucleoside triphosphate hydrolases"/>
    <property type="match status" value="2"/>
</dbReference>
<feature type="compositionally biased region" description="Basic and acidic residues" evidence="12">
    <location>
        <begin position="410"/>
        <end position="431"/>
    </location>
</feature>
<evidence type="ECO:0000313" key="15">
    <source>
        <dbReference type="Proteomes" id="UP001476247"/>
    </source>
</evidence>
<dbReference type="InterPro" id="IPR027417">
    <property type="entry name" value="P-loop_NTPase"/>
</dbReference>
<dbReference type="EMBL" id="BAABUJ010000005">
    <property type="protein sequence ID" value="GAA5796174.1"/>
    <property type="molecule type" value="Genomic_DNA"/>
</dbReference>
<keyword evidence="8 10" id="KW-0539">Nucleus</keyword>
<dbReference type="InterPro" id="IPR036277">
    <property type="entry name" value="SMC_hinge_sf"/>
</dbReference>
<dbReference type="InterPro" id="IPR024704">
    <property type="entry name" value="SMC"/>
</dbReference>
<gene>
    <name evidence="14" type="ORF">HPULCUR_001543</name>
</gene>
<evidence type="ECO:0000256" key="8">
    <source>
        <dbReference type="ARBA" id="ARBA00023242"/>
    </source>
</evidence>
<feature type="compositionally biased region" description="Basic and acidic residues" evidence="12">
    <location>
        <begin position="459"/>
        <end position="471"/>
    </location>
</feature>
<dbReference type="Proteomes" id="UP001476247">
    <property type="component" value="Unassembled WGS sequence"/>
</dbReference>
<dbReference type="CDD" id="cd03275">
    <property type="entry name" value="ABC_SMC1_euk"/>
    <property type="match status" value="2"/>
</dbReference>
<dbReference type="PIRSF" id="PIRSF005719">
    <property type="entry name" value="SMC"/>
    <property type="match status" value="1"/>
</dbReference>
<feature type="coiled-coil region" evidence="11">
    <location>
        <begin position="706"/>
        <end position="782"/>
    </location>
</feature>
<feature type="region of interest" description="Disordered" evidence="12">
    <location>
        <begin position="410"/>
        <end position="471"/>
    </location>
</feature>
<evidence type="ECO:0000256" key="9">
    <source>
        <dbReference type="ARBA" id="ARBA00023306"/>
    </source>
</evidence>
<dbReference type="InterPro" id="IPR003395">
    <property type="entry name" value="RecF/RecN/SMC_N"/>
</dbReference>
<evidence type="ECO:0000256" key="12">
    <source>
        <dbReference type="SAM" id="MobiDB-lite"/>
    </source>
</evidence>
<proteinExistence type="inferred from homology"/>
<protein>
    <recommendedName>
        <fullName evidence="10">Structural maintenance of chromosomes protein</fullName>
    </recommendedName>
</protein>
<feature type="compositionally biased region" description="Low complexity" evidence="12">
    <location>
        <begin position="972"/>
        <end position="996"/>
    </location>
</feature>
<dbReference type="SUPFAM" id="SSF75553">
    <property type="entry name" value="Smc hinge domain"/>
    <property type="match status" value="1"/>
</dbReference>
<evidence type="ECO:0000256" key="1">
    <source>
        <dbReference type="ARBA" id="ARBA00004123"/>
    </source>
</evidence>
<comment type="similarity">
    <text evidence="3">Belongs to the SMC family. SMC1 subfamily.</text>
</comment>
<comment type="subcellular location">
    <subcellularLocation>
        <location evidence="2">Chromosome</location>
    </subcellularLocation>
    <subcellularLocation>
        <location evidence="1 10">Nucleus</location>
    </subcellularLocation>
</comment>
<dbReference type="PANTHER" id="PTHR18937:SF12">
    <property type="entry name" value="STRUCTURAL MAINTENANCE OF CHROMOSOMES PROTEIN"/>
    <property type="match status" value="1"/>
</dbReference>
<evidence type="ECO:0000256" key="7">
    <source>
        <dbReference type="ARBA" id="ARBA00023054"/>
    </source>
</evidence>
<feature type="coiled-coil region" evidence="11">
    <location>
        <begin position="905"/>
        <end position="932"/>
    </location>
</feature>
<dbReference type="Gene3D" id="1.20.5.340">
    <property type="match status" value="1"/>
</dbReference>
<keyword evidence="4" id="KW-0158">Chromosome</keyword>
<feature type="coiled-coil region" evidence="11">
    <location>
        <begin position="317"/>
        <end position="344"/>
    </location>
</feature>
<feature type="region of interest" description="Disordered" evidence="12">
    <location>
        <begin position="964"/>
        <end position="999"/>
    </location>
</feature>
<evidence type="ECO:0000256" key="6">
    <source>
        <dbReference type="ARBA" id="ARBA00022776"/>
    </source>
</evidence>
<reference evidence="14 15" key="1">
    <citation type="submission" date="2024-04" db="EMBL/GenBank/DDBJ databases">
        <title>genome sequences of Mucor flavus KT1a and Helicostylum pulchrum KT1b strains isolation_sourced from the surface of a dry-aged beef.</title>
        <authorList>
            <person name="Toyotome T."/>
            <person name="Hosono M."/>
            <person name="Torimaru M."/>
            <person name="Fukuda K."/>
            <person name="Mikami N."/>
        </authorList>
    </citation>
    <scope>NUCLEOTIDE SEQUENCE [LARGE SCALE GENOMIC DNA]</scope>
    <source>
        <strain evidence="14 15">KT1b</strain>
    </source>
</reference>
<accession>A0ABP9XN35</accession>
<evidence type="ECO:0000256" key="10">
    <source>
        <dbReference type="PIRNR" id="PIRNR005719"/>
    </source>
</evidence>
<keyword evidence="6" id="KW-0498">Mitosis</keyword>
<feature type="coiled-coil region" evidence="11">
    <location>
        <begin position="821"/>
        <end position="848"/>
    </location>
</feature>
<evidence type="ECO:0000256" key="2">
    <source>
        <dbReference type="ARBA" id="ARBA00004286"/>
    </source>
</evidence>
<dbReference type="SMART" id="SM00968">
    <property type="entry name" value="SMC_hinge"/>
    <property type="match status" value="1"/>
</dbReference>
<name>A0ABP9XN35_9FUNG</name>
<dbReference type="InterPro" id="IPR010935">
    <property type="entry name" value="SMC_hinge"/>
</dbReference>
<evidence type="ECO:0000259" key="13">
    <source>
        <dbReference type="SMART" id="SM00968"/>
    </source>
</evidence>
<evidence type="ECO:0000256" key="5">
    <source>
        <dbReference type="ARBA" id="ARBA00022618"/>
    </source>
</evidence>
<evidence type="ECO:0000256" key="4">
    <source>
        <dbReference type="ARBA" id="ARBA00022454"/>
    </source>
</evidence>
<evidence type="ECO:0000256" key="11">
    <source>
        <dbReference type="SAM" id="Coils"/>
    </source>
</evidence>